<name>A0AA38HE41_9CUCU</name>
<dbReference type="AlphaFoldDB" id="A0AA38HE41"/>
<accession>A0AA38HE41</accession>
<protein>
    <submittedName>
        <fullName evidence="1">Uncharacterized protein</fullName>
    </submittedName>
</protein>
<sequence length="107" mass="11726">MEEKSSSNRIISAADLDTSVPAIPYSVYIEYSLVICGVNAIINSSTHSNADVGLAQSGRIVDTVTCRKLINANSATRYRGNTGHSNYVANVLDRFYNDQLLLWRSPT</sequence>
<keyword evidence="2" id="KW-1185">Reference proteome</keyword>
<proteinExistence type="predicted"/>
<reference evidence="1" key="1">
    <citation type="journal article" date="2023" name="G3 (Bethesda)">
        <title>Whole genome assemblies of Zophobas morio and Tenebrio molitor.</title>
        <authorList>
            <person name="Kaur S."/>
            <person name="Stinson S.A."/>
            <person name="diCenzo G.C."/>
        </authorList>
    </citation>
    <scope>NUCLEOTIDE SEQUENCE</scope>
    <source>
        <strain evidence="1">QUZm001</strain>
    </source>
</reference>
<gene>
    <name evidence="1" type="ORF">Zmor_016397</name>
</gene>
<evidence type="ECO:0000313" key="2">
    <source>
        <dbReference type="Proteomes" id="UP001168821"/>
    </source>
</evidence>
<dbReference type="Proteomes" id="UP001168821">
    <property type="component" value="Unassembled WGS sequence"/>
</dbReference>
<organism evidence="1 2">
    <name type="scientific">Zophobas morio</name>
    <dbReference type="NCBI Taxonomy" id="2755281"/>
    <lineage>
        <taxon>Eukaryota</taxon>
        <taxon>Metazoa</taxon>
        <taxon>Ecdysozoa</taxon>
        <taxon>Arthropoda</taxon>
        <taxon>Hexapoda</taxon>
        <taxon>Insecta</taxon>
        <taxon>Pterygota</taxon>
        <taxon>Neoptera</taxon>
        <taxon>Endopterygota</taxon>
        <taxon>Coleoptera</taxon>
        <taxon>Polyphaga</taxon>
        <taxon>Cucujiformia</taxon>
        <taxon>Tenebrionidae</taxon>
        <taxon>Zophobas</taxon>
    </lineage>
</organism>
<comment type="caution">
    <text evidence="1">The sequence shown here is derived from an EMBL/GenBank/DDBJ whole genome shotgun (WGS) entry which is preliminary data.</text>
</comment>
<evidence type="ECO:0000313" key="1">
    <source>
        <dbReference type="EMBL" id="KAJ3615464.1"/>
    </source>
</evidence>
<dbReference type="EMBL" id="JALNTZ010004129">
    <property type="protein sequence ID" value="KAJ3615464.1"/>
    <property type="molecule type" value="Genomic_DNA"/>
</dbReference>